<feature type="transmembrane region" description="Helical" evidence="2">
    <location>
        <begin position="367"/>
        <end position="386"/>
    </location>
</feature>
<protein>
    <recommendedName>
        <fullName evidence="5">Integral membrane protein</fullName>
    </recommendedName>
</protein>
<evidence type="ECO:0000313" key="4">
    <source>
        <dbReference type="Proteomes" id="UP000799772"/>
    </source>
</evidence>
<reference evidence="3" key="1">
    <citation type="journal article" date="2020" name="Stud. Mycol.">
        <title>101 Dothideomycetes genomes: a test case for predicting lifestyles and emergence of pathogens.</title>
        <authorList>
            <person name="Haridas S."/>
            <person name="Albert R."/>
            <person name="Binder M."/>
            <person name="Bloem J."/>
            <person name="Labutti K."/>
            <person name="Salamov A."/>
            <person name="Andreopoulos B."/>
            <person name="Baker S."/>
            <person name="Barry K."/>
            <person name="Bills G."/>
            <person name="Bluhm B."/>
            <person name="Cannon C."/>
            <person name="Castanera R."/>
            <person name="Culley D."/>
            <person name="Daum C."/>
            <person name="Ezra D."/>
            <person name="Gonzalez J."/>
            <person name="Henrissat B."/>
            <person name="Kuo A."/>
            <person name="Liang C."/>
            <person name="Lipzen A."/>
            <person name="Lutzoni F."/>
            <person name="Magnuson J."/>
            <person name="Mondo S."/>
            <person name="Nolan M."/>
            <person name="Ohm R."/>
            <person name="Pangilinan J."/>
            <person name="Park H.-J."/>
            <person name="Ramirez L."/>
            <person name="Alfaro M."/>
            <person name="Sun H."/>
            <person name="Tritt A."/>
            <person name="Yoshinaga Y."/>
            <person name="Zwiers L.-H."/>
            <person name="Turgeon B."/>
            <person name="Goodwin S."/>
            <person name="Spatafora J."/>
            <person name="Crous P."/>
            <person name="Grigoriev I."/>
        </authorList>
    </citation>
    <scope>NUCLEOTIDE SEQUENCE</scope>
    <source>
        <strain evidence="3">CBS 133067</strain>
    </source>
</reference>
<feature type="transmembrane region" description="Helical" evidence="2">
    <location>
        <begin position="330"/>
        <end position="347"/>
    </location>
</feature>
<evidence type="ECO:0000256" key="1">
    <source>
        <dbReference type="SAM" id="MobiDB-lite"/>
    </source>
</evidence>
<sequence>MSQRLQMETRQDPWQTELALLWRSRDNRKGRNSIVIPTTGTTRSPFTYRPPLISSLRDIGRNVWRMLTVWSYWDMSWWTAMGYTVGSVLWVINGCFAWIPIAFPNTEFPNEVEYGVGITSFLGVICFQVGATMALLEAVNDGSFHGSAMRRLLEGREEDQKKMVDEKIHSFLQHTVPHRRNRDEEEAEKRADRVDPEAGWRTKERRERPGSVYPPTKAPAPRRRGALDLGAKEGESSEYLTFRWWPTWRSLRSHHIYEIGFLACFVQFVGATAFIVTGVVALPGILDTLEQWQLNAAYWIPQMVASSMFITASALFTLETQEKWFKPNPMVLGWWIGFWALIGSIGFELCGSLGPASGNSGAVYQSSLSSLWGSCAFLISSVLQWYEAMNKNPVDELFNEPGEMKSSEVHPI</sequence>
<gene>
    <name evidence="3" type="ORF">NA57DRAFT_66460</name>
</gene>
<keyword evidence="2" id="KW-1133">Transmembrane helix</keyword>
<dbReference type="EMBL" id="ML978127">
    <property type="protein sequence ID" value="KAF2097943.1"/>
    <property type="molecule type" value="Genomic_DNA"/>
</dbReference>
<keyword evidence="2" id="KW-0812">Transmembrane</keyword>
<feature type="region of interest" description="Disordered" evidence="1">
    <location>
        <begin position="175"/>
        <end position="228"/>
    </location>
</feature>
<feature type="transmembrane region" description="Helical" evidence="2">
    <location>
        <begin position="259"/>
        <end position="286"/>
    </location>
</feature>
<evidence type="ECO:0008006" key="5">
    <source>
        <dbReference type="Google" id="ProtNLM"/>
    </source>
</evidence>
<accession>A0A9P4IEP5</accession>
<evidence type="ECO:0000313" key="3">
    <source>
        <dbReference type="EMBL" id="KAF2097943.1"/>
    </source>
</evidence>
<proteinExistence type="predicted"/>
<organism evidence="3 4">
    <name type="scientific">Rhizodiscina lignyota</name>
    <dbReference type="NCBI Taxonomy" id="1504668"/>
    <lineage>
        <taxon>Eukaryota</taxon>
        <taxon>Fungi</taxon>
        <taxon>Dikarya</taxon>
        <taxon>Ascomycota</taxon>
        <taxon>Pezizomycotina</taxon>
        <taxon>Dothideomycetes</taxon>
        <taxon>Pleosporomycetidae</taxon>
        <taxon>Aulographales</taxon>
        <taxon>Rhizodiscinaceae</taxon>
        <taxon>Rhizodiscina</taxon>
    </lineage>
</organism>
<dbReference type="OrthoDB" id="2603at2759"/>
<dbReference type="Proteomes" id="UP000799772">
    <property type="component" value="Unassembled WGS sequence"/>
</dbReference>
<feature type="transmembrane region" description="Helical" evidence="2">
    <location>
        <begin position="114"/>
        <end position="136"/>
    </location>
</feature>
<comment type="caution">
    <text evidence="3">The sequence shown here is derived from an EMBL/GenBank/DDBJ whole genome shotgun (WGS) entry which is preliminary data.</text>
</comment>
<keyword evidence="2" id="KW-0472">Membrane</keyword>
<feature type="transmembrane region" description="Helical" evidence="2">
    <location>
        <begin position="80"/>
        <end position="102"/>
    </location>
</feature>
<feature type="compositionally biased region" description="Basic and acidic residues" evidence="1">
    <location>
        <begin position="181"/>
        <end position="209"/>
    </location>
</feature>
<dbReference type="AlphaFoldDB" id="A0A9P4IEP5"/>
<feature type="transmembrane region" description="Helical" evidence="2">
    <location>
        <begin position="298"/>
        <end position="318"/>
    </location>
</feature>
<keyword evidence="4" id="KW-1185">Reference proteome</keyword>
<name>A0A9P4IEP5_9PEZI</name>
<evidence type="ECO:0000256" key="2">
    <source>
        <dbReference type="SAM" id="Phobius"/>
    </source>
</evidence>